<dbReference type="OrthoDB" id="7866618at2"/>
<protein>
    <recommendedName>
        <fullName evidence="3">Protein YebE</fullName>
    </recommendedName>
</protein>
<accession>A0A2G5K1B0</accession>
<dbReference type="Proteomes" id="UP000231516">
    <property type="component" value="Unassembled WGS sequence"/>
</dbReference>
<reference evidence="1 2" key="1">
    <citation type="submission" date="2016-08" db="EMBL/GenBank/DDBJ databases">
        <title>Draft genome of Amylibacter sp. strain 4G11.</title>
        <authorList>
            <person name="Wong S.-K."/>
            <person name="Hamasaki K."/>
            <person name="Yoshizawa S."/>
        </authorList>
    </citation>
    <scope>NUCLEOTIDE SEQUENCE [LARGE SCALE GENOMIC DNA]</scope>
    <source>
        <strain evidence="1 2">4G11</strain>
    </source>
</reference>
<dbReference type="CDD" id="cd07178">
    <property type="entry name" value="terB_like_YebE"/>
    <property type="match status" value="1"/>
</dbReference>
<evidence type="ECO:0000313" key="2">
    <source>
        <dbReference type="Proteomes" id="UP000231516"/>
    </source>
</evidence>
<comment type="caution">
    <text evidence="1">The sequence shown here is derived from an EMBL/GenBank/DDBJ whole genome shotgun (WGS) entry which is preliminary data.</text>
</comment>
<gene>
    <name evidence="1" type="ORF">BFP76_10260</name>
</gene>
<evidence type="ECO:0000313" key="1">
    <source>
        <dbReference type="EMBL" id="PIB22899.1"/>
    </source>
</evidence>
<sequence>MSLVGTLAKLAVGYAVARGVKSVIGGGGAAKSGGGSVFGGSASGQSTGLEGMMDSITGGSTGTTGASTGGGIGDLLGQLGGGKSAGGIGDLLGQLGGGASGSGGAGGLGGLLGQLGAGSAAGGLGGMLNDALSGSAGGLGQVQQKPSQKEEEAAGLMIRAMLQAAKADGSVDEAEKQQLLQHLGDLDQDEINFVNAEMNRGIDISGLAADVPNGMEQQVYMMSLMGINLDNQNEAQYLNDLANAMNIGKQQVNQIHQMLGVQPLYA</sequence>
<name>A0A2G5K1B0_9RHOB</name>
<dbReference type="RefSeq" id="WP_099594679.1">
    <property type="nucleotide sequence ID" value="NZ_MDGM01000015.1"/>
</dbReference>
<dbReference type="Pfam" id="PF04391">
    <property type="entry name" value="DUF533"/>
    <property type="match status" value="1"/>
</dbReference>
<dbReference type="Gene3D" id="1.10.3680.10">
    <property type="entry name" value="TerB-like"/>
    <property type="match status" value="1"/>
</dbReference>
<dbReference type="InterPro" id="IPR029024">
    <property type="entry name" value="TerB-like"/>
</dbReference>
<dbReference type="EMBL" id="MDGM01000015">
    <property type="protein sequence ID" value="PIB22899.1"/>
    <property type="molecule type" value="Genomic_DNA"/>
</dbReference>
<proteinExistence type="predicted"/>
<dbReference type="AlphaFoldDB" id="A0A2G5K1B0"/>
<evidence type="ECO:0008006" key="3">
    <source>
        <dbReference type="Google" id="ProtNLM"/>
    </source>
</evidence>
<dbReference type="InterPro" id="IPR007486">
    <property type="entry name" value="YebE"/>
</dbReference>
<dbReference type="SUPFAM" id="SSF158682">
    <property type="entry name" value="TerB-like"/>
    <property type="match status" value="1"/>
</dbReference>
<organism evidence="1 2">
    <name type="scientific">Paramylibacter kogurei</name>
    <dbReference type="NCBI Taxonomy" id="1889778"/>
    <lineage>
        <taxon>Bacteria</taxon>
        <taxon>Pseudomonadati</taxon>
        <taxon>Pseudomonadota</taxon>
        <taxon>Alphaproteobacteria</taxon>
        <taxon>Rhodobacterales</taxon>
        <taxon>Paracoccaceae</taxon>
        <taxon>Paramylibacter</taxon>
    </lineage>
</organism>
<keyword evidence="2" id="KW-1185">Reference proteome</keyword>